<reference evidence="2 3" key="1">
    <citation type="journal article" date="2018" name="Science">
        <title>The opium poppy genome and morphinan production.</title>
        <authorList>
            <person name="Guo L."/>
            <person name="Winzer T."/>
            <person name="Yang X."/>
            <person name="Li Y."/>
            <person name="Ning Z."/>
            <person name="He Z."/>
            <person name="Teodor R."/>
            <person name="Lu Y."/>
            <person name="Bowser T.A."/>
            <person name="Graham I.A."/>
            <person name="Ye K."/>
        </authorList>
    </citation>
    <scope>NUCLEOTIDE SEQUENCE [LARGE SCALE GENOMIC DNA]</scope>
    <source>
        <strain evidence="3">cv. HN1</strain>
        <tissue evidence="2">Leaves</tissue>
    </source>
</reference>
<accession>A0A4Y7JN91</accession>
<name>A0A4Y7JN91_PAPSO</name>
<dbReference type="Proteomes" id="UP000316621">
    <property type="component" value="Chromosome 5"/>
</dbReference>
<gene>
    <name evidence="2" type="ORF">C5167_022953</name>
</gene>
<feature type="region of interest" description="Disordered" evidence="1">
    <location>
        <begin position="78"/>
        <end position="107"/>
    </location>
</feature>
<dbReference type="Gramene" id="RZC61199">
    <property type="protein sequence ID" value="RZC61199"/>
    <property type="gene ID" value="C5167_022953"/>
</dbReference>
<organism evidence="2 3">
    <name type="scientific">Papaver somniferum</name>
    <name type="common">Opium poppy</name>
    <dbReference type="NCBI Taxonomy" id="3469"/>
    <lineage>
        <taxon>Eukaryota</taxon>
        <taxon>Viridiplantae</taxon>
        <taxon>Streptophyta</taxon>
        <taxon>Embryophyta</taxon>
        <taxon>Tracheophyta</taxon>
        <taxon>Spermatophyta</taxon>
        <taxon>Magnoliopsida</taxon>
        <taxon>Ranunculales</taxon>
        <taxon>Papaveraceae</taxon>
        <taxon>Papaveroideae</taxon>
        <taxon>Papaver</taxon>
    </lineage>
</organism>
<keyword evidence="3" id="KW-1185">Reference proteome</keyword>
<dbReference type="AlphaFoldDB" id="A0A4Y7JN91"/>
<protein>
    <submittedName>
        <fullName evidence="2">Uncharacterized protein</fullName>
    </submittedName>
</protein>
<dbReference type="EMBL" id="CM010719">
    <property type="protein sequence ID" value="RZC61199.1"/>
    <property type="molecule type" value="Genomic_DNA"/>
</dbReference>
<evidence type="ECO:0000313" key="3">
    <source>
        <dbReference type="Proteomes" id="UP000316621"/>
    </source>
</evidence>
<evidence type="ECO:0000256" key="1">
    <source>
        <dbReference type="SAM" id="MobiDB-lite"/>
    </source>
</evidence>
<evidence type="ECO:0000313" key="2">
    <source>
        <dbReference type="EMBL" id="RZC61199.1"/>
    </source>
</evidence>
<proteinExistence type="predicted"/>
<sequence length="207" mass="23351">MAGKQKILIDKWISGINHPHLPINDLHRFYQDVAELIIPETSNWNIPLLDQLFDANASRRIHNMFLDTAKEDVMIWTPAKDDRSGSSSSTQPYPSTKRKRLVSKSSRIPEPCDDSLVRIIRVKKIIPRYPSGTCVTVVDDDDLTTPLPSSSNTPAADLEYADLGISSYEYPNASLPFYVHMRCLSSSYRAVGGFLVRKEFVPLNTKI</sequence>